<protein>
    <recommendedName>
        <fullName evidence="3">Transposase</fullName>
    </recommendedName>
</protein>
<name>A0A0M4TXN9_9NOSO</name>
<evidence type="ECO:0000313" key="2">
    <source>
        <dbReference type="Proteomes" id="UP000062645"/>
    </source>
</evidence>
<dbReference type="RefSeq" id="WP_062294756.1">
    <property type="nucleotide sequence ID" value="NZ_CP012036.1"/>
</dbReference>
<dbReference type="KEGG" id="npz:ACX27_17555"/>
<reference evidence="1 2" key="2">
    <citation type="journal article" date="2016" name="Genome Announc.">
        <title>Draft Genome Sequence of the N2-Fixing Cyanobacterium Nostoc piscinale CENA21, Isolated from the Brazilian Amazon Floodplain.</title>
        <authorList>
            <person name="Leao T."/>
            <person name="Guimaraes P.I."/>
            <person name="de Melo A.G."/>
            <person name="Ramos R.T."/>
            <person name="Leao P.N."/>
            <person name="Silva A."/>
            <person name="Fiore M.F."/>
            <person name="Schneider M.P."/>
        </authorList>
    </citation>
    <scope>NUCLEOTIDE SEQUENCE [LARGE SCALE GENOMIC DNA]</scope>
    <source>
        <strain evidence="1 2">CENA21</strain>
    </source>
</reference>
<dbReference type="PATRIC" id="fig|224013.5.peg.4201"/>
<organism evidence="1 2">
    <name type="scientific">Nostoc piscinale CENA21</name>
    <dbReference type="NCBI Taxonomy" id="224013"/>
    <lineage>
        <taxon>Bacteria</taxon>
        <taxon>Bacillati</taxon>
        <taxon>Cyanobacteriota</taxon>
        <taxon>Cyanophyceae</taxon>
        <taxon>Nostocales</taxon>
        <taxon>Nostocaceae</taxon>
        <taxon>Nostoc</taxon>
    </lineage>
</organism>
<reference evidence="2" key="1">
    <citation type="submission" date="2015-07" db="EMBL/GenBank/DDBJ databases">
        <title>Genome Of Nitrogen-Fixing Cyanobacterium Nostoc piscinale CENA21 From Solimoes/Amazon River Floodplain Sediments And Comparative Genomics To Uncover Biosynthetic Natural Products Potential.</title>
        <authorList>
            <person name="Leao T.F."/>
            <person name="Leao P.N."/>
            <person name="Guimaraes P.I."/>
            <person name="de Melo A.G.C."/>
            <person name="Ramos R.T.J."/>
            <person name="Silva A."/>
            <person name="Fiore M.F."/>
            <person name="Schneider M.P.C."/>
        </authorList>
    </citation>
    <scope>NUCLEOTIDE SEQUENCE [LARGE SCALE GENOMIC DNA]</scope>
    <source>
        <strain evidence="2">CENA21</strain>
    </source>
</reference>
<dbReference type="EMBL" id="CP012036">
    <property type="protein sequence ID" value="ALF54239.1"/>
    <property type="molecule type" value="Genomic_DNA"/>
</dbReference>
<accession>A0A0M4TXN9</accession>
<gene>
    <name evidence="1" type="ORF">ACX27_17555</name>
</gene>
<dbReference type="Proteomes" id="UP000062645">
    <property type="component" value="Chromosome"/>
</dbReference>
<proteinExistence type="predicted"/>
<evidence type="ECO:0008006" key="3">
    <source>
        <dbReference type="Google" id="ProtNLM"/>
    </source>
</evidence>
<keyword evidence="2" id="KW-1185">Reference proteome</keyword>
<dbReference type="OrthoDB" id="510169at2"/>
<dbReference type="AlphaFoldDB" id="A0A0M4TXN9"/>
<sequence>MQESVIYRSIQEEAEARTQREIANNSLREGLPMEMVARVTGLSIAEVQQLQQQLNESLQS</sequence>
<evidence type="ECO:0000313" key="1">
    <source>
        <dbReference type="EMBL" id="ALF54239.1"/>
    </source>
</evidence>